<name>L0L275_METHD</name>
<dbReference type="PROSITE" id="PS51186">
    <property type="entry name" value="GNAT"/>
    <property type="match status" value="1"/>
</dbReference>
<reference evidence="3" key="1">
    <citation type="submission" date="2012-02" db="EMBL/GenBank/DDBJ databases">
        <title>Complete sequence of chromosome of Methanomethylovorans hollandica DSM 15978.</title>
        <authorList>
            <person name="Lucas S."/>
            <person name="Copeland A."/>
            <person name="Lapidus A."/>
            <person name="Glavina del Rio T."/>
            <person name="Dalin E."/>
            <person name="Tice H."/>
            <person name="Bruce D."/>
            <person name="Goodwin L."/>
            <person name="Pitluck S."/>
            <person name="Peters L."/>
            <person name="Mikhailova N."/>
            <person name="Held B."/>
            <person name="Kyrpides N."/>
            <person name="Mavromatis K."/>
            <person name="Ivanova N."/>
            <person name="Brettin T."/>
            <person name="Detter J.C."/>
            <person name="Han C."/>
            <person name="Larimer F."/>
            <person name="Land M."/>
            <person name="Hauser L."/>
            <person name="Markowitz V."/>
            <person name="Cheng J.-F."/>
            <person name="Hugenholtz P."/>
            <person name="Woyke T."/>
            <person name="Wu D."/>
            <person name="Spring S."/>
            <person name="Schroeder M."/>
            <person name="Brambilla E."/>
            <person name="Klenk H.-P."/>
            <person name="Eisen J.A."/>
        </authorList>
    </citation>
    <scope>NUCLEOTIDE SEQUENCE [LARGE SCALE GENOMIC DNA]</scope>
    <source>
        <strain evidence="3">DSM 15978 / NBRC 107637 / DMS1</strain>
    </source>
</reference>
<dbReference type="GeneID" id="14406724"/>
<dbReference type="EMBL" id="CP003362">
    <property type="protein sequence ID" value="AGB50374.1"/>
    <property type="molecule type" value="Genomic_DNA"/>
</dbReference>
<dbReference type="SUPFAM" id="SSF55729">
    <property type="entry name" value="Acyl-CoA N-acyltransferases (Nat)"/>
    <property type="match status" value="1"/>
</dbReference>
<protein>
    <submittedName>
        <fullName evidence="2">Acetyltransferase, N-acetylglutamate synthase</fullName>
    </submittedName>
</protein>
<accession>L0L275</accession>
<dbReference type="InterPro" id="IPR016181">
    <property type="entry name" value="Acyl_CoA_acyltransferase"/>
</dbReference>
<feature type="domain" description="N-acetyltransferase" evidence="1">
    <location>
        <begin position="8"/>
        <end position="145"/>
    </location>
</feature>
<dbReference type="CDD" id="cd04301">
    <property type="entry name" value="NAT_SF"/>
    <property type="match status" value="1"/>
</dbReference>
<dbReference type="KEGG" id="mhz:Metho_2211"/>
<dbReference type="OrthoDB" id="194677at2157"/>
<keyword evidence="2" id="KW-0808">Transferase</keyword>
<evidence type="ECO:0000313" key="3">
    <source>
        <dbReference type="Proteomes" id="UP000010866"/>
    </source>
</evidence>
<dbReference type="STRING" id="867904.Metho_2211"/>
<dbReference type="Pfam" id="PF13508">
    <property type="entry name" value="Acetyltransf_7"/>
    <property type="match status" value="1"/>
</dbReference>
<gene>
    <name evidence="2" type="ordered locus">Metho_2211</name>
</gene>
<proteinExistence type="predicted"/>
<dbReference type="HOGENOM" id="CLU_119519_1_0_2"/>
<dbReference type="AlphaFoldDB" id="L0L275"/>
<sequence length="158" mass="17749">MKLSAGDVGFRPATEQDMQDIKCIASTYFLDTDGLEYSDCIVATLQNRIIGIACFKYTECPELHTIAVHPNYKGKGIGALLARELGLTLCKGQKCIYVRTTVPGFFEKVGFVALENNMKKELWADCAGCDRFNNCKQAVMRLELRREEYADNGNNQYL</sequence>
<evidence type="ECO:0000313" key="2">
    <source>
        <dbReference type="EMBL" id="AGB50374.1"/>
    </source>
</evidence>
<dbReference type="RefSeq" id="WP_015325539.1">
    <property type="nucleotide sequence ID" value="NC_019977.1"/>
</dbReference>
<dbReference type="Proteomes" id="UP000010866">
    <property type="component" value="Chromosome"/>
</dbReference>
<dbReference type="Gene3D" id="3.40.630.30">
    <property type="match status" value="1"/>
</dbReference>
<organism evidence="2 3">
    <name type="scientific">Methanomethylovorans hollandica (strain DSM 15978 / NBRC 107637 / DMS1)</name>
    <dbReference type="NCBI Taxonomy" id="867904"/>
    <lineage>
        <taxon>Archaea</taxon>
        <taxon>Methanobacteriati</taxon>
        <taxon>Methanobacteriota</taxon>
        <taxon>Stenosarchaea group</taxon>
        <taxon>Methanomicrobia</taxon>
        <taxon>Methanosarcinales</taxon>
        <taxon>Methanosarcinaceae</taxon>
        <taxon>Methanomethylovorans</taxon>
    </lineage>
</organism>
<evidence type="ECO:0000259" key="1">
    <source>
        <dbReference type="PROSITE" id="PS51186"/>
    </source>
</evidence>
<dbReference type="GO" id="GO:0016747">
    <property type="term" value="F:acyltransferase activity, transferring groups other than amino-acyl groups"/>
    <property type="evidence" value="ECO:0007669"/>
    <property type="project" value="InterPro"/>
</dbReference>
<dbReference type="InterPro" id="IPR000182">
    <property type="entry name" value="GNAT_dom"/>
</dbReference>
<keyword evidence="3" id="KW-1185">Reference proteome</keyword>